<evidence type="ECO:0000313" key="2">
    <source>
        <dbReference type="Proteomes" id="UP000285832"/>
    </source>
</evidence>
<gene>
    <name evidence="1" type="ORF">DW116_07395</name>
</gene>
<dbReference type="Proteomes" id="UP000285832">
    <property type="component" value="Unassembled WGS sequence"/>
</dbReference>
<dbReference type="InterPro" id="IPR019292">
    <property type="entry name" value="McrC"/>
</dbReference>
<dbReference type="Pfam" id="PF10117">
    <property type="entry name" value="McrBC"/>
    <property type="match status" value="1"/>
</dbReference>
<dbReference type="EMBL" id="QRMI01000016">
    <property type="protein sequence ID" value="RHJ61441.1"/>
    <property type="molecule type" value="Genomic_DNA"/>
</dbReference>
<reference evidence="1 2" key="1">
    <citation type="submission" date="2018-08" db="EMBL/GenBank/DDBJ databases">
        <title>A genome reference for cultivated species of the human gut microbiota.</title>
        <authorList>
            <person name="Zou Y."/>
            <person name="Xue W."/>
            <person name="Luo G."/>
        </authorList>
    </citation>
    <scope>NUCLEOTIDE SEQUENCE [LARGE SCALE GENOMIC DNA]</scope>
    <source>
        <strain evidence="1 2">AM09-9</strain>
    </source>
</reference>
<dbReference type="RefSeq" id="WP_023923167.1">
    <property type="nucleotide sequence ID" value="NZ_JAQDJO010000016.1"/>
</dbReference>
<evidence type="ECO:0008006" key="3">
    <source>
        <dbReference type="Google" id="ProtNLM"/>
    </source>
</evidence>
<proteinExistence type="predicted"/>
<name>A0A415D5M2_9FIRM</name>
<organism evidence="1 2">
    <name type="scientific">[Ruminococcus] lactaris</name>
    <dbReference type="NCBI Taxonomy" id="46228"/>
    <lineage>
        <taxon>Bacteria</taxon>
        <taxon>Bacillati</taxon>
        <taxon>Bacillota</taxon>
        <taxon>Clostridia</taxon>
        <taxon>Lachnospirales</taxon>
        <taxon>Lachnospiraceae</taxon>
        <taxon>Mediterraneibacter</taxon>
    </lineage>
</organism>
<dbReference type="PANTHER" id="PTHR38733:SF1">
    <property type="entry name" value="TYPE IV METHYL-DIRECTED RESTRICTION ENZYME ECOKMCRBC"/>
    <property type="match status" value="1"/>
</dbReference>
<evidence type="ECO:0000313" key="1">
    <source>
        <dbReference type="EMBL" id="RHJ61441.1"/>
    </source>
</evidence>
<dbReference type="AlphaFoldDB" id="A0A415D5M2"/>
<comment type="caution">
    <text evidence="1">The sequence shown here is derived from an EMBL/GenBank/DDBJ whole genome shotgun (WGS) entry which is preliminary data.</text>
</comment>
<protein>
    <recommendedName>
        <fullName evidence="3">Restriction endonuclease</fullName>
    </recommendedName>
</protein>
<accession>A0A415D5M2</accession>
<sequence length="451" mass="52022">MARDVIIHQINDWSVLNSRDEVWSKVDLSTPELNFGIHKFQGRLWSSGYVGVGRLYDKNGRYLQSSGKEHIVVVNSQYGMEPWHMLETVMTDDEYDDYIAEMDADGRSLFQVFYDQPLIKLSQDIEQDGELLYALSFVTSCYGLCKKGLKKTMFHQEENYSSKVRGKIEIQKNIRMNTCKGRNDRFYCKYIDFTEDNIENRILKATLIKCKEIIGRRFPATLEVSKRVAYCMNSFRRVKTVRIKTSDFNGADASGLYMYYKPLLQQARCIYGQKYYAYKTEEGQSIAKSVFTIPYMINMEALFEFYTRIVLKRAIDSNKYSLDRYSKRLFIQKGVADISEVERGIHLMPYCIPDIIIRDNDTQNPVAVIDAKYKPNTRSTRADTHQLLSYVLLTGVKKCGFAFPGAESKAKIMRSTETAALPLAVDSIDYYELIFGNDSDNVAEALRPILP</sequence>
<dbReference type="PANTHER" id="PTHR38733">
    <property type="entry name" value="PROTEIN MCRC"/>
    <property type="match status" value="1"/>
</dbReference>